<dbReference type="GO" id="GO:0051536">
    <property type="term" value="F:iron-sulfur cluster binding"/>
    <property type="evidence" value="ECO:0007669"/>
    <property type="project" value="InterPro"/>
</dbReference>
<dbReference type="AlphaFoldDB" id="A0A444J9G2"/>
<evidence type="ECO:0000259" key="1">
    <source>
        <dbReference type="Pfam" id="PF19864"/>
    </source>
</evidence>
<name>A0A444J9G2_9BACT</name>
<dbReference type="SFLD" id="SFLDG01082">
    <property type="entry name" value="B12-binding_domain_containing"/>
    <property type="match status" value="1"/>
</dbReference>
<gene>
    <name evidence="2" type="ORF">VT98_10131</name>
</gene>
<comment type="caution">
    <text evidence="2">The sequence shown here is derived from an EMBL/GenBank/DDBJ whole genome shotgun (WGS) entry which is preliminary data.</text>
</comment>
<keyword evidence="3" id="KW-1185">Reference proteome</keyword>
<dbReference type="EMBL" id="MTKP01000013">
    <property type="protein sequence ID" value="RWX49735.1"/>
    <property type="molecule type" value="Genomic_DNA"/>
</dbReference>
<organism evidence="2 3">
    <name type="scientific">Candidatus Electrothrix communis</name>
    <dbReference type="NCBI Taxonomy" id="1859133"/>
    <lineage>
        <taxon>Bacteria</taxon>
        <taxon>Pseudomonadati</taxon>
        <taxon>Thermodesulfobacteriota</taxon>
        <taxon>Desulfobulbia</taxon>
        <taxon>Desulfobulbales</taxon>
        <taxon>Desulfobulbaceae</taxon>
        <taxon>Candidatus Electrothrix</taxon>
    </lineage>
</organism>
<dbReference type="InterPro" id="IPR007197">
    <property type="entry name" value="rSAM"/>
</dbReference>
<feature type="domain" description="Radical SAM" evidence="1">
    <location>
        <begin position="55"/>
        <end position="205"/>
    </location>
</feature>
<evidence type="ECO:0000313" key="3">
    <source>
        <dbReference type="Proteomes" id="UP000288086"/>
    </source>
</evidence>
<dbReference type="PANTHER" id="PTHR42731">
    <property type="entry name" value="SLL1084 PROTEIN"/>
    <property type="match status" value="1"/>
</dbReference>
<dbReference type="InterPro" id="IPR045784">
    <property type="entry name" value="Radical_SAM_N2"/>
</dbReference>
<dbReference type="GO" id="GO:0003824">
    <property type="term" value="F:catalytic activity"/>
    <property type="evidence" value="ECO:0007669"/>
    <property type="project" value="InterPro"/>
</dbReference>
<protein>
    <recommendedName>
        <fullName evidence="1">Radical SAM domain-containing protein</fullName>
    </recommendedName>
</protein>
<proteinExistence type="predicted"/>
<sequence>MITKVNLDPILPLVKKPGRYIGGELNSVHPDYSQIDFSFALVFPDLYEIGMSHQGLQILYHIINRQPGLAAERCYAPDVDMEEQLRRHELPLFSLESRRPLAEFDVIGFTLPYELCYTNILTVLDLAGLPLRAEDRGDKFPLVIGGGACSMNPEPVADFFDLIVLGDGEEVILDIIATLRSAREEGFSRAETLLRCAEIQGVYVPSLFKPQYMDGQLTAIEPLKEEYTEVTRRIVPELPPVELLTHPLVPLVKPVHDRFGVEIARGCTRGCRFCQAGMIYRPVR</sequence>
<dbReference type="Pfam" id="PF19864">
    <property type="entry name" value="Radical_SAM_N2"/>
    <property type="match status" value="1"/>
</dbReference>
<accession>A0A444J9G2</accession>
<dbReference type="Gene3D" id="3.40.50.280">
    <property type="entry name" value="Cobalamin-binding domain"/>
    <property type="match status" value="1"/>
</dbReference>
<dbReference type="SFLD" id="SFLDS00029">
    <property type="entry name" value="Radical_SAM"/>
    <property type="match status" value="1"/>
</dbReference>
<feature type="non-terminal residue" evidence="2">
    <location>
        <position position="284"/>
    </location>
</feature>
<dbReference type="Proteomes" id="UP000288086">
    <property type="component" value="Unassembled WGS sequence"/>
</dbReference>
<reference evidence="2 3" key="1">
    <citation type="submission" date="2017-01" db="EMBL/GenBank/DDBJ databases">
        <title>The cable genome- insights into the physiology and evolution of filamentous bacteria capable of sulfide oxidation via long distance electron transfer.</title>
        <authorList>
            <person name="Schreiber L."/>
            <person name="Bjerg J.T."/>
            <person name="Boggild A."/>
            <person name="Van De Vossenberg J."/>
            <person name="Meysman F."/>
            <person name="Nielsen L.P."/>
            <person name="Schramm A."/>
            <person name="Kjeldsen K.U."/>
        </authorList>
    </citation>
    <scope>NUCLEOTIDE SEQUENCE [LARGE SCALE GENOMIC DNA]</scope>
    <source>
        <strain evidence="2">A1</strain>
    </source>
</reference>
<dbReference type="PANTHER" id="PTHR42731:SF1">
    <property type="entry name" value="RADICAL SAM DOMAIN PROTEIN"/>
    <property type="match status" value="1"/>
</dbReference>
<evidence type="ECO:0000313" key="2">
    <source>
        <dbReference type="EMBL" id="RWX49735.1"/>
    </source>
</evidence>